<reference evidence="1" key="1">
    <citation type="journal article" date="2017" name="Nature">
        <title>Asgard archaea illuminate the origin of eukaryotic cellular complexity.</title>
        <authorList>
            <person name="Zaremba-Niedzwiedzka K."/>
            <person name="Caceres E.F."/>
            <person name="Saw J.H."/>
            <person name="Backstrom D."/>
            <person name="Juzokaite L."/>
            <person name="Vancaester E."/>
            <person name="Seitz K.W."/>
            <person name="Anantharaman K."/>
            <person name="Starnawski P."/>
            <person name="Kjeldsen K.U."/>
            <person name="Scott M.B."/>
            <person name="Nunoura T."/>
            <person name="Banfield J.F."/>
            <person name="Schramm A."/>
            <person name="Baker B.J."/>
            <person name="Spang A."/>
            <person name="Ettema T.J.G."/>
        </authorList>
    </citation>
    <scope>NUCLEOTIDE SEQUENCE</scope>
    <source>
        <strain evidence="1">LCB_4</strain>
    </source>
</reference>
<proteinExistence type="predicted"/>
<dbReference type="GO" id="GO:0005975">
    <property type="term" value="P:carbohydrate metabolic process"/>
    <property type="evidence" value="ECO:0007669"/>
    <property type="project" value="InterPro"/>
</dbReference>
<name>A0AAF0D172_ODILC</name>
<sequence>MYTVKSVVKLLDKWIVKNNWIGYDPYDVKGSELYLFLSRNKLAEKIINGLTRFTPILIRRLLGVRKEANAKAMSLFARGYIQLYYKSREPNYLRKTFYCLKWLEENYCKGYQNFCWGYPFNWKTRILIPKYTPNIVVTSTAGNAFIEAYELTKEEKYLRIAESVCRFFLNNLRIDNIDDERICFSYTPIDKFHVHNANLMAAALLLRVFSHTENTDFKKYAIKALNYSISDQNKDGSWDYFGPPDKLANHIDNYHTGFILESLLTAKKILKKEFNYDYNLNKGVEFYIKKLFLKNIIPKFTNKKIFPIDIHSCAQAIITFSELSKIKSEYKENAEKIADWTIRNMFNKKGYFYYRIYENFIDKTPYMRWGQAWMLRALSYLD</sequence>
<reference evidence="1" key="2">
    <citation type="journal article" date="2022" name="Nat. Microbiol.">
        <title>A closed Candidatus Odinarchaeum chromosome exposes Asgard archaeal viruses.</title>
        <authorList>
            <person name="Tamarit D."/>
            <person name="Caceres E.F."/>
            <person name="Krupovic M."/>
            <person name="Nijland R."/>
            <person name="Eme L."/>
            <person name="Robinson N.P."/>
            <person name="Ettema T.J.G."/>
        </authorList>
    </citation>
    <scope>NUCLEOTIDE SEQUENCE</scope>
    <source>
        <strain evidence="1">LCB_4</strain>
    </source>
</reference>
<organism evidence="1 2">
    <name type="scientific">Odinarchaeota yellowstonii (strain LCB_4)</name>
    <dbReference type="NCBI Taxonomy" id="1841599"/>
    <lineage>
        <taxon>Archaea</taxon>
        <taxon>Promethearchaeati</taxon>
        <taxon>Candidatus Odinarchaeota</taxon>
        <taxon>Candidatus Odinarchaeia</taxon>
        <taxon>Candidatus Odinarchaeales</taxon>
        <taxon>Candidatus Odinarchaeaceae</taxon>
        <taxon>Candidatus Odinarchaeum</taxon>
    </lineage>
</organism>
<evidence type="ECO:0000313" key="2">
    <source>
        <dbReference type="Proteomes" id="UP000186851"/>
    </source>
</evidence>
<dbReference type="SUPFAM" id="SSF48208">
    <property type="entry name" value="Six-hairpin glycosidases"/>
    <property type="match status" value="1"/>
</dbReference>
<dbReference type="AlphaFoldDB" id="A0AAF0D172"/>
<protein>
    <recommendedName>
        <fullName evidence="3">Delta-aminolevulinic acid dehydratase</fullName>
    </recommendedName>
</protein>
<dbReference type="Gene3D" id="1.50.10.20">
    <property type="match status" value="1"/>
</dbReference>
<dbReference type="Proteomes" id="UP000186851">
    <property type="component" value="Chromosome"/>
</dbReference>
<evidence type="ECO:0000313" key="1">
    <source>
        <dbReference type="EMBL" id="WEU39794.1"/>
    </source>
</evidence>
<evidence type="ECO:0008006" key="3">
    <source>
        <dbReference type="Google" id="ProtNLM"/>
    </source>
</evidence>
<dbReference type="EMBL" id="CP091871">
    <property type="protein sequence ID" value="WEU39794.1"/>
    <property type="molecule type" value="Genomic_DNA"/>
</dbReference>
<accession>A0AAF0D172</accession>
<dbReference type="InterPro" id="IPR008928">
    <property type="entry name" value="6-hairpin_glycosidase_sf"/>
</dbReference>
<dbReference type="KEGG" id="oyw:OdinLCB4_004790"/>
<gene>
    <name evidence="1" type="ORF">OdinLCB4_004790</name>
</gene>